<dbReference type="InterPro" id="IPR039422">
    <property type="entry name" value="MarR/SlyA-like"/>
</dbReference>
<dbReference type="Pfam" id="PF12802">
    <property type="entry name" value="MarR_2"/>
    <property type="match status" value="1"/>
</dbReference>
<keyword evidence="2" id="KW-0238">DNA-binding</keyword>
<dbReference type="Gene3D" id="1.10.10.10">
    <property type="entry name" value="Winged helix-like DNA-binding domain superfamily/Winged helix DNA-binding domain"/>
    <property type="match status" value="1"/>
</dbReference>
<dbReference type="STRING" id="74348.SAMN04488523_108117"/>
<proteinExistence type="predicted"/>
<evidence type="ECO:0000259" key="1">
    <source>
        <dbReference type="PROSITE" id="PS50995"/>
    </source>
</evidence>
<name>A0A1I2BIP0_9RHOB</name>
<evidence type="ECO:0000313" key="3">
    <source>
        <dbReference type="Proteomes" id="UP000198977"/>
    </source>
</evidence>
<dbReference type="PANTHER" id="PTHR33164:SF43">
    <property type="entry name" value="HTH-TYPE TRANSCRIPTIONAL REPRESSOR YETL"/>
    <property type="match status" value="1"/>
</dbReference>
<evidence type="ECO:0000313" key="2">
    <source>
        <dbReference type="EMBL" id="SFE56006.1"/>
    </source>
</evidence>
<dbReference type="OrthoDB" id="8906692at2"/>
<dbReference type="GO" id="GO:0003677">
    <property type="term" value="F:DNA binding"/>
    <property type="evidence" value="ECO:0007669"/>
    <property type="project" value="UniProtKB-KW"/>
</dbReference>
<dbReference type="InterPro" id="IPR036388">
    <property type="entry name" value="WH-like_DNA-bd_sf"/>
</dbReference>
<protein>
    <submittedName>
        <fullName evidence="2">DNA-binding transcriptional regulator, MarR family</fullName>
    </submittedName>
</protein>
<keyword evidence="3" id="KW-1185">Reference proteome</keyword>
<sequence>MTVHQPSDPNRKEPWFEVDGETKTRALNLRHFATYYFTVITNLLSNGASRRYIREFGVGVVEWRVLAVLTLEPDIPARRVREVIGLDKSSVSRAVGLLRDQNYLNEVVDPKDERRKLLKLTPSGKKLHDKMIHIALEREAHLLRGFSEDERELLLSMLARVQRNTETLNDN</sequence>
<reference evidence="2 3" key="1">
    <citation type="submission" date="2016-10" db="EMBL/GenBank/DDBJ databases">
        <authorList>
            <person name="de Groot N.N."/>
        </authorList>
    </citation>
    <scope>NUCLEOTIDE SEQUENCE [LARGE SCALE GENOMIC DNA]</scope>
    <source>
        <strain evidence="2 3">DSM 11443</strain>
    </source>
</reference>
<organism evidence="2 3">
    <name type="scientific">Sulfitobacter brevis</name>
    <dbReference type="NCBI Taxonomy" id="74348"/>
    <lineage>
        <taxon>Bacteria</taxon>
        <taxon>Pseudomonadati</taxon>
        <taxon>Pseudomonadota</taxon>
        <taxon>Alphaproteobacteria</taxon>
        <taxon>Rhodobacterales</taxon>
        <taxon>Roseobacteraceae</taxon>
        <taxon>Sulfitobacter</taxon>
    </lineage>
</organism>
<feature type="domain" description="HTH marR-type" evidence="1">
    <location>
        <begin position="33"/>
        <end position="163"/>
    </location>
</feature>
<dbReference type="PRINTS" id="PR00598">
    <property type="entry name" value="HTHMARR"/>
</dbReference>
<dbReference type="AlphaFoldDB" id="A0A1I2BIP0"/>
<dbReference type="SMART" id="SM00347">
    <property type="entry name" value="HTH_MARR"/>
    <property type="match status" value="1"/>
</dbReference>
<accession>A0A1I2BIP0</accession>
<dbReference type="PROSITE" id="PS50995">
    <property type="entry name" value="HTH_MARR_2"/>
    <property type="match status" value="1"/>
</dbReference>
<dbReference type="InterPro" id="IPR000835">
    <property type="entry name" value="HTH_MarR-typ"/>
</dbReference>
<dbReference type="EMBL" id="FOMW01000008">
    <property type="protein sequence ID" value="SFE56006.1"/>
    <property type="molecule type" value="Genomic_DNA"/>
</dbReference>
<dbReference type="InterPro" id="IPR036390">
    <property type="entry name" value="WH_DNA-bd_sf"/>
</dbReference>
<gene>
    <name evidence="2" type="ORF">SAMN04488523_108117</name>
</gene>
<dbReference type="RefSeq" id="WP_093924149.1">
    <property type="nucleotide sequence ID" value="NZ_FOMW01000008.1"/>
</dbReference>
<dbReference type="SUPFAM" id="SSF46785">
    <property type="entry name" value="Winged helix' DNA-binding domain"/>
    <property type="match status" value="1"/>
</dbReference>
<dbReference type="PANTHER" id="PTHR33164">
    <property type="entry name" value="TRANSCRIPTIONAL REGULATOR, MARR FAMILY"/>
    <property type="match status" value="1"/>
</dbReference>
<dbReference type="Proteomes" id="UP000198977">
    <property type="component" value="Unassembled WGS sequence"/>
</dbReference>
<dbReference type="GO" id="GO:0003700">
    <property type="term" value="F:DNA-binding transcription factor activity"/>
    <property type="evidence" value="ECO:0007669"/>
    <property type="project" value="InterPro"/>
</dbReference>
<dbReference type="GO" id="GO:0006950">
    <property type="term" value="P:response to stress"/>
    <property type="evidence" value="ECO:0007669"/>
    <property type="project" value="TreeGrafter"/>
</dbReference>